<dbReference type="AlphaFoldDB" id="A0A0C2ZNT7"/>
<accession>A0A0C2ZNT7</accession>
<dbReference type="EMBL" id="KN822036">
    <property type="protein sequence ID" value="KIM63213.1"/>
    <property type="molecule type" value="Genomic_DNA"/>
</dbReference>
<evidence type="ECO:0000313" key="2">
    <source>
        <dbReference type="Proteomes" id="UP000053989"/>
    </source>
</evidence>
<gene>
    <name evidence="1" type="ORF">SCLCIDRAFT_760787</name>
</gene>
<dbReference type="HOGENOM" id="CLU_2962210_0_0_1"/>
<reference evidence="2" key="2">
    <citation type="submission" date="2015-01" db="EMBL/GenBank/DDBJ databases">
        <title>Evolutionary Origins and Diversification of the Mycorrhizal Mutualists.</title>
        <authorList>
            <consortium name="DOE Joint Genome Institute"/>
            <consortium name="Mycorrhizal Genomics Consortium"/>
            <person name="Kohler A."/>
            <person name="Kuo A."/>
            <person name="Nagy L.G."/>
            <person name="Floudas D."/>
            <person name="Copeland A."/>
            <person name="Barry K.W."/>
            <person name="Cichocki N."/>
            <person name="Veneault-Fourrey C."/>
            <person name="LaButti K."/>
            <person name="Lindquist E.A."/>
            <person name="Lipzen A."/>
            <person name="Lundell T."/>
            <person name="Morin E."/>
            <person name="Murat C."/>
            <person name="Riley R."/>
            <person name="Ohm R."/>
            <person name="Sun H."/>
            <person name="Tunlid A."/>
            <person name="Henrissat B."/>
            <person name="Grigoriev I.V."/>
            <person name="Hibbett D.S."/>
            <person name="Martin F."/>
        </authorList>
    </citation>
    <scope>NUCLEOTIDE SEQUENCE [LARGE SCALE GENOMIC DNA]</scope>
    <source>
        <strain evidence="2">Foug A</strain>
    </source>
</reference>
<name>A0A0C2ZNT7_9AGAM</name>
<proteinExistence type="predicted"/>
<reference evidence="1 2" key="1">
    <citation type="submission" date="2014-04" db="EMBL/GenBank/DDBJ databases">
        <authorList>
            <consortium name="DOE Joint Genome Institute"/>
            <person name="Kuo A."/>
            <person name="Kohler A."/>
            <person name="Nagy L.G."/>
            <person name="Floudas D."/>
            <person name="Copeland A."/>
            <person name="Barry K.W."/>
            <person name="Cichocki N."/>
            <person name="Veneault-Fourrey C."/>
            <person name="LaButti K."/>
            <person name="Lindquist E.A."/>
            <person name="Lipzen A."/>
            <person name="Lundell T."/>
            <person name="Morin E."/>
            <person name="Murat C."/>
            <person name="Sun H."/>
            <person name="Tunlid A."/>
            <person name="Henrissat B."/>
            <person name="Grigoriev I.V."/>
            <person name="Hibbett D.S."/>
            <person name="Martin F."/>
            <person name="Nordberg H.P."/>
            <person name="Cantor M.N."/>
            <person name="Hua S.X."/>
        </authorList>
    </citation>
    <scope>NUCLEOTIDE SEQUENCE [LARGE SCALE GENOMIC DNA]</scope>
    <source>
        <strain evidence="1 2">Foug A</strain>
    </source>
</reference>
<evidence type="ECO:0000313" key="1">
    <source>
        <dbReference type="EMBL" id="KIM63213.1"/>
    </source>
</evidence>
<organism evidence="1 2">
    <name type="scientific">Scleroderma citrinum Foug A</name>
    <dbReference type="NCBI Taxonomy" id="1036808"/>
    <lineage>
        <taxon>Eukaryota</taxon>
        <taxon>Fungi</taxon>
        <taxon>Dikarya</taxon>
        <taxon>Basidiomycota</taxon>
        <taxon>Agaricomycotina</taxon>
        <taxon>Agaricomycetes</taxon>
        <taxon>Agaricomycetidae</taxon>
        <taxon>Boletales</taxon>
        <taxon>Sclerodermatineae</taxon>
        <taxon>Sclerodermataceae</taxon>
        <taxon>Scleroderma</taxon>
    </lineage>
</organism>
<keyword evidence="2" id="KW-1185">Reference proteome</keyword>
<sequence length="59" mass="6826">MSRSFSPESCLTNHLLIPSANVLPVKRCPWAISCSRNRSILDLTPESRHTRYLWQGSRR</sequence>
<dbReference type="Proteomes" id="UP000053989">
    <property type="component" value="Unassembled WGS sequence"/>
</dbReference>
<protein>
    <submittedName>
        <fullName evidence="1">Uncharacterized protein</fullName>
    </submittedName>
</protein>
<dbReference type="InParanoid" id="A0A0C2ZNT7"/>